<dbReference type="GO" id="GO:0008408">
    <property type="term" value="F:3'-5' exonuclease activity"/>
    <property type="evidence" value="ECO:0007669"/>
    <property type="project" value="InterPro"/>
</dbReference>
<dbReference type="KEGG" id="mlac:CP520_03135"/>
<dbReference type="NCBIfam" id="TIGR00663">
    <property type="entry name" value="dnan"/>
    <property type="match status" value="1"/>
</dbReference>
<evidence type="ECO:0000256" key="2">
    <source>
        <dbReference type="ARBA" id="ARBA00004496"/>
    </source>
</evidence>
<dbReference type="InterPro" id="IPR046938">
    <property type="entry name" value="DNA_clamp_sf"/>
</dbReference>
<keyword evidence="7 11" id="KW-0548">Nucleotidyltransferase</keyword>
<gene>
    <name evidence="12" type="primary">dnaN</name>
    <name evidence="12" type="ORF">CP520_03135</name>
</gene>
<accession>A0A291ISM1</accession>
<keyword evidence="13" id="KW-1185">Reference proteome</keyword>
<keyword evidence="8 11" id="KW-0235">DNA replication</keyword>
<evidence type="ECO:0000256" key="4">
    <source>
        <dbReference type="ARBA" id="ARBA00011400"/>
    </source>
</evidence>
<dbReference type="Pfam" id="PF00712">
    <property type="entry name" value="DNA_pol3_beta"/>
    <property type="match status" value="1"/>
</dbReference>
<dbReference type="InterPro" id="IPR022635">
    <property type="entry name" value="DNA_polIII_beta_C"/>
</dbReference>
<dbReference type="GO" id="GO:0003887">
    <property type="term" value="F:DNA-directed DNA polymerase activity"/>
    <property type="evidence" value="ECO:0007669"/>
    <property type="project" value="UniProtKB-UniRule"/>
</dbReference>
<dbReference type="OrthoDB" id="8421503at2"/>
<evidence type="ECO:0000313" key="12">
    <source>
        <dbReference type="EMBL" id="ATG97706.1"/>
    </source>
</evidence>
<dbReference type="Gene3D" id="3.70.10.10">
    <property type="match status" value="1"/>
</dbReference>
<evidence type="ECO:0000256" key="5">
    <source>
        <dbReference type="ARBA" id="ARBA00022490"/>
    </source>
</evidence>
<keyword evidence="10" id="KW-0238">DNA-binding</keyword>
<comment type="subcellular location">
    <subcellularLocation>
        <location evidence="2 11">Cytoplasm</location>
    </subcellularLocation>
</comment>
<evidence type="ECO:0000256" key="11">
    <source>
        <dbReference type="PIRNR" id="PIRNR000804"/>
    </source>
</evidence>
<organism evidence="12 13">
    <name type="scientific">Mesoplasma lactucae ATCC 49193</name>
    <dbReference type="NCBI Taxonomy" id="81460"/>
    <lineage>
        <taxon>Bacteria</taxon>
        <taxon>Bacillati</taxon>
        <taxon>Mycoplasmatota</taxon>
        <taxon>Mollicutes</taxon>
        <taxon>Entomoplasmatales</taxon>
        <taxon>Entomoplasmataceae</taxon>
        <taxon>Mesoplasma</taxon>
    </lineage>
</organism>
<dbReference type="CDD" id="cd00140">
    <property type="entry name" value="beta_clamp"/>
    <property type="match status" value="1"/>
</dbReference>
<dbReference type="InterPro" id="IPR022637">
    <property type="entry name" value="DNA_polIII_beta_cen"/>
</dbReference>
<sequence length="378" mass="42963">MKLKMTRSILLDEISKANKIIDPKAVNPELLGVYISVENDSITLLSSNGNMNWKARVNKSTDENFEVESVGNILIKGRFLIEVLRKIDDEIVELSKVENNELVIKTSKVRFNLQILDAESYPLIGFRETGAELEINPKELKKAIQQTMVSVDEYNKKLIFTGMNFQGKQGDSFLKVFTTDSYRISTKKLNLKSPLNEDIEFTITYKTLNELIRLLDGANELKMYILDGYITFDLDHNALFQTTLIEGKYPNVERAFPDNFETKLVIERQKIIKALGRANLTSEEGMTPIVTLEIDDDKIDLSSNSPDVGNYSETLTGFEFEGKEQKISFNIKYLLDAFRTFEDDKVSVNLISSVKPLEIENTTTDKSLRQLVLPLSIG</sequence>
<keyword evidence="6 11" id="KW-0808">Transferase</keyword>
<evidence type="ECO:0000256" key="1">
    <source>
        <dbReference type="ARBA" id="ARBA00002266"/>
    </source>
</evidence>
<dbReference type="SMART" id="SM00480">
    <property type="entry name" value="POL3Bc"/>
    <property type="match status" value="1"/>
</dbReference>
<dbReference type="InterPro" id="IPR001001">
    <property type="entry name" value="DNA_polIII_beta"/>
</dbReference>
<dbReference type="PIRSF" id="PIRSF000804">
    <property type="entry name" value="DNA_pol_III_b"/>
    <property type="match status" value="1"/>
</dbReference>
<evidence type="ECO:0000256" key="9">
    <source>
        <dbReference type="ARBA" id="ARBA00022932"/>
    </source>
</evidence>
<keyword evidence="5 11" id="KW-0963">Cytoplasm</keyword>
<dbReference type="GO" id="GO:0005737">
    <property type="term" value="C:cytoplasm"/>
    <property type="evidence" value="ECO:0007669"/>
    <property type="project" value="UniProtKB-SubCell"/>
</dbReference>
<dbReference type="Pfam" id="PF02767">
    <property type="entry name" value="DNA_pol3_beta_2"/>
    <property type="match status" value="1"/>
</dbReference>
<evidence type="ECO:0000313" key="13">
    <source>
        <dbReference type="Proteomes" id="UP000232227"/>
    </source>
</evidence>
<dbReference type="GO" id="GO:0009360">
    <property type="term" value="C:DNA polymerase III complex"/>
    <property type="evidence" value="ECO:0007669"/>
    <property type="project" value="InterPro"/>
</dbReference>
<reference evidence="12 13" key="1">
    <citation type="submission" date="2017-09" db="EMBL/GenBank/DDBJ databases">
        <title>SPAdes assembly of the Mesoplasma lactucae genome.</title>
        <authorList>
            <person name="Knight T.F."/>
            <person name="Rubinstein R."/>
            <person name="Citino T."/>
        </authorList>
    </citation>
    <scope>NUCLEOTIDE SEQUENCE [LARGE SCALE GENOMIC DNA]</scope>
    <source>
        <strain evidence="12 13">831-C4</strain>
    </source>
</reference>
<dbReference type="PANTHER" id="PTHR30478:SF0">
    <property type="entry name" value="BETA SLIDING CLAMP"/>
    <property type="match status" value="1"/>
</dbReference>
<evidence type="ECO:0000256" key="6">
    <source>
        <dbReference type="ARBA" id="ARBA00022679"/>
    </source>
</evidence>
<dbReference type="Proteomes" id="UP000232227">
    <property type="component" value="Chromosome"/>
</dbReference>
<dbReference type="PANTHER" id="PTHR30478">
    <property type="entry name" value="DNA POLYMERASE III SUBUNIT BETA"/>
    <property type="match status" value="1"/>
</dbReference>
<dbReference type="GO" id="GO:0006271">
    <property type="term" value="P:DNA strand elongation involved in DNA replication"/>
    <property type="evidence" value="ECO:0007669"/>
    <property type="project" value="TreeGrafter"/>
</dbReference>
<dbReference type="SUPFAM" id="SSF55979">
    <property type="entry name" value="DNA clamp"/>
    <property type="match status" value="3"/>
</dbReference>
<dbReference type="Pfam" id="PF02768">
    <property type="entry name" value="DNA_pol3_beta_3"/>
    <property type="match status" value="1"/>
</dbReference>
<evidence type="ECO:0000256" key="10">
    <source>
        <dbReference type="ARBA" id="ARBA00023125"/>
    </source>
</evidence>
<comment type="similarity">
    <text evidence="3 11">Belongs to the beta sliding clamp family.</text>
</comment>
<dbReference type="GO" id="GO:0003677">
    <property type="term" value="F:DNA binding"/>
    <property type="evidence" value="ECO:0007669"/>
    <property type="project" value="UniProtKB-UniRule"/>
</dbReference>
<dbReference type="EMBL" id="CP023668">
    <property type="protein sequence ID" value="ATG97706.1"/>
    <property type="molecule type" value="Genomic_DNA"/>
</dbReference>
<dbReference type="RefSeq" id="WP_096862994.1">
    <property type="nucleotide sequence ID" value="NZ_CP023668.1"/>
</dbReference>
<comment type="function">
    <text evidence="1 11">Confers DNA tethering and processivity to DNA polymerases and other proteins. Acts as a clamp, forming a ring around DNA (a reaction catalyzed by the clamp-loading complex) which diffuses in an ATP-independent manner freely and bidirectionally along dsDNA. Initially characterized for its ability to contact the catalytic subunit of DNA polymerase III (Pol III), a complex, multichain enzyme responsible for most of the replicative synthesis in bacteria; Pol III exhibits 3'-5' exonuclease proofreading activity. The beta chain is required for initiation of replication as well as for processivity of DNA replication.</text>
</comment>
<dbReference type="Gene3D" id="3.10.150.10">
    <property type="entry name" value="DNA Polymerase III, subunit A, domain 2"/>
    <property type="match status" value="1"/>
</dbReference>
<evidence type="ECO:0000256" key="3">
    <source>
        <dbReference type="ARBA" id="ARBA00010752"/>
    </source>
</evidence>
<keyword evidence="9 11" id="KW-0239">DNA-directed DNA polymerase</keyword>
<name>A0A291ISM1_9MOLU</name>
<evidence type="ECO:0000256" key="8">
    <source>
        <dbReference type="ARBA" id="ARBA00022705"/>
    </source>
</evidence>
<dbReference type="AlphaFoldDB" id="A0A291ISM1"/>
<comment type="subunit">
    <text evidence="4">Forms a ring-shaped head-to-tail homodimer around DNA which binds and tethers DNA polymerases and other proteins to the DNA. The DNA replisome complex has a single clamp-loading complex (3 tau and 1 each of delta, delta', psi and chi subunits) which binds 3 Pol III cores (1 core on the leading strand and 2 on the lagging strand) each with a beta sliding clamp dimer. Additional proteins in the replisome are other copies of gamma, psi and chi, Ssb, DNA helicase and RNA primase.</text>
</comment>
<proteinExistence type="inferred from homology"/>
<protein>
    <recommendedName>
        <fullName evidence="11">Beta sliding clamp</fullName>
    </recommendedName>
</protein>
<evidence type="ECO:0000256" key="7">
    <source>
        <dbReference type="ARBA" id="ARBA00022695"/>
    </source>
</evidence>
<dbReference type="InterPro" id="IPR022634">
    <property type="entry name" value="DNA_polIII_beta_N"/>
</dbReference>